<proteinExistence type="predicted"/>
<evidence type="ECO:0000313" key="2">
    <source>
        <dbReference type="Proteomes" id="UP001521222"/>
    </source>
</evidence>
<evidence type="ECO:0000313" key="1">
    <source>
        <dbReference type="EMBL" id="KAL1609362.1"/>
    </source>
</evidence>
<organism evidence="1 2">
    <name type="scientific">Nothophoma quercina</name>
    <dbReference type="NCBI Taxonomy" id="749835"/>
    <lineage>
        <taxon>Eukaryota</taxon>
        <taxon>Fungi</taxon>
        <taxon>Dikarya</taxon>
        <taxon>Ascomycota</taxon>
        <taxon>Pezizomycotina</taxon>
        <taxon>Dothideomycetes</taxon>
        <taxon>Pleosporomycetidae</taxon>
        <taxon>Pleosporales</taxon>
        <taxon>Pleosporineae</taxon>
        <taxon>Didymellaceae</taxon>
        <taxon>Nothophoma</taxon>
    </lineage>
</organism>
<sequence>MSLDDDSASKKLRLTMDDVIAAMELQHQLHFSTDIERRRNTKFYEDKILANHLFDEEMDVSKVHGHDSSNDCEVELEKYIRMVYPKVNLTFRAIDEYGDPFEIE</sequence>
<protein>
    <submittedName>
        <fullName evidence="1">Uncharacterized protein</fullName>
    </submittedName>
</protein>
<gene>
    <name evidence="1" type="ORF">SLS59_001728</name>
</gene>
<accession>A0ABR3RY83</accession>
<reference evidence="1 2" key="1">
    <citation type="submission" date="2024-02" db="EMBL/GenBank/DDBJ databases">
        <title>De novo assembly and annotation of 12 fungi associated with fruit tree decline syndrome in Ontario, Canada.</title>
        <authorList>
            <person name="Sulman M."/>
            <person name="Ellouze W."/>
            <person name="Ilyukhin E."/>
        </authorList>
    </citation>
    <scope>NUCLEOTIDE SEQUENCE [LARGE SCALE GENOMIC DNA]</scope>
    <source>
        <strain evidence="1 2">M97-236</strain>
    </source>
</reference>
<dbReference type="EMBL" id="JAKIXB020000004">
    <property type="protein sequence ID" value="KAL1609362.1"/>
    <property type="molecule type" value="Genomic_DNA"/>
</dbReference>
<name>A0ABR3RY83_9PLEO</name>
<comment type="caution">
    <text evidence="1">The sequence shown here is derived from an EMBL/GenBank/DDBJ whole genome shotgun (WGS) entry which is preliminary data.</text>
</comment>
<dbReference type="Proteomes" id="UP001521222">
    <property type="component" value="Unassembled WGS sequence"/>
</dbReference>
<keyword evidence="2" id="KW-1185">Reference proteome</keyword>